<evidence type="ECO:0000313" key="2">
    <source>
        <dbReference type="EMBL" id="MPM58924.1"/>
    </source>
</evidence>
<proteinExistence type="predicted"/>
<feature type="region of interest" description="Disordered" evidence="1">
    <location>
        <begin position="296"/>
        <end position="318"/>
    </location>
</feature>
<sequence>MVLGVEARERRDADDGQVADREGDERPRHHLAQRTEVPHVGVVVHGMHHRTGTQEHVGLEEAVGEQMEDRECAAGRADARGQHHVADLAHGRTGEHLLDVVLGGPDPGAGQQCDHTDDADRQRGGGGQLVDRVAAHHQVDAGGDHGRGVDERRHRGGALHRVQQPGLQRHLGRLATGGQQQEQTQRSQPAGARGAGRLVDLGEIHRAEQRDHGEHREQQPEVTDAVDHEGLLGCQCRGMPLLPETDQQVGRQADTLPADEQQRVVVGQHQRQHRHDEQVQECEEATAVRVVGHVADRVDEDQRSDPGHQQREENRQLVDQQGGLQIQAADADPVEHRHVHRPLVDRCTEHLDPQHRRDDERTQRAEYPEPMAPGVGGFAAEQQDRRHHQGYRDHQPGVGEQPSGFHRDDDFQQTHHSPLSASAGSGRRPRPSGGS</sequence>
<feature type="region of interest" description="Disordered" evidence="1">
    <location>
        <begin position="174"/>
        <end position="196"/>
    </location>
</feature>
<comment type="caution">
    <text evidence="2">The sequence shown here is derived from an EMBL/GenBank/DDBJ whole genome shotgun (WGS) entry which is preliminary data.</text>
</comment>
<gene>
    <name evidence="2" type="ORF">SDC9_105759</name>
</gene>
<evidence type="ECO:0000256" key="1">
    <source>
        <dbReference type="SAM" id="MobiDB-lite"/>
    </source>
</evidence>
<protein>
    <submittedName>
        <fullName evidence="2">Uncharacterized protein</fullName>
    </submittedName>
</protein>
<feature type="compositionally biased region" description="Basic and acidic residues" evidence="1">
    <location>
        <begin position="296"/>
        <end position="316"/>
    </location>
</feature>
<name>A0A645BB48_9ZZZZ</name>
<feature type="compositionally biased region" description="Basic and acidic residues" evidence="1">
    <location>
        <begin position="1"/>
        <end position="27"/>
    </location>
</feature>
<feature type="region of interest" description="Disordered" evidence="1">
    <location>
        <begin position="104"/>
        <end position="126"/>
    </location>
</feature>
<reference evidence="2" key="1">
    <citation type="submission" date="2019-08" db="EMBL/GenBank/DDBJ databases">
        <authorList>
            <person name="Kucharzyk K."/>
            <person name="Murdoch R.W."/>
            <person name="Higgins S."/>
            <person name="Loffler F."/>
        </authorList>
    </citation>
    <scope>NUCLEOTIDE SEQUENCE</scope>
</reference>
<feature type="compositionally biased region" description="Basic and acidic residues" evidence="1">
    <location>
        <begin position="114"/>
        <end position="123"/>
    </location>
</feature>
<dbReference type="EMBL" id="VSSQ01017027">
    <property type="protein sequence ID" value="MPM58924.1"/>
    <property type="molecule type" value="Genomic_DNA"/>
</dbReference>
<feature type="compositionally biased region" description="Low complexity" evidence="1">
    <location>
        <begin position="179"/>
        <end position="188"/>
    </location>
</feature>
<dbReference type="AlphaFoldDB" id="A0A645BB48"/>
<accession>A0A645BB48</accession>
<feature type="compositionally biased region" description="Basic and acidic residues" evidence="1">
    <location>
        <begin position="342"/>
        <end position="367"/>
    </location>
</feature>
<organism evidence="2">
    <name type="scientific">bioreactor metagenome</name>
    <dbReference type="NCBI Taxonomy" id="1076179"/>
    <lineage>
        <taxon>unclassified sequences</taxon>
        <taxon>metagenomes</taxon>
        <taxon>ecological metagenomes</taxon>
    </lineage>
</organism>
<feature type="region of interest" description="Disordered" evidence="1">
    <location>
        <begin position="342"/>
        <end position="435"/>
    </location>
</feature>
<feature type="region of interest" description="Disordered" evidence="1">
    <location>
        <begin position="1"/>
        <end position="29"/>
    </location>
</feature>